<protein>
    <submittedName>
        <fullName evidence="1">Uncharacterized protein</fullName>
    </submittedName>
</protein>
<gene>
    <name evidence="1" type="ORF">OE647_09610</name>
</gene>
<dbReference type="Proteomes" id="UP001652503">
    <property type="component" value="Unassembled WGS sequence"/>
</dbReference>
<name>A0ABT2Z1M3_9RHOB</name>
<evidence type="ECO:0000313" key="1">
    <source>
        <dbReference type="EMBL" id="MCV2864993.1"/>
    </source>
</evidence>
<sequence>MSEPTKPTATPEEEARAYPFRPEARLVQASVAAGKAPAFHLVDVTGRDAGFIGALIPTATGVLAELGLIPVFVTDTLDLAPFRASGAIVEVVPDAAACAGLAPDLDWDRYRRDRFRAIARKWNARGISALSPDGTPLDLP</sequence>
<organism evidence="1 2">
    <name type="scientific">Albidovulum sediminicola</name>
    <dbReference type="NCBI Taxonomy" id="2984331"/>
    <lineage>
        <taxon>Bacteria</taxon>
        <taxon>Pseudomonadati</taxon>
        <taxon>Pseudomonadota</taxon>
        <taxon>Alphaproteobacteria</taxon>
        <taxon>Rhodobacterales</taxon>
        <taxon>Paracoccaceae</taxon>
        <taxon>Albidovulum</taxon>
    </lineage>
</organism>
<comment type="caution">
    <text evidence="1">The sequence shown here is derived from an EMBL/GenBank/DDBJ whole genome shotgun (WGS) entry which is preliminary data.</text>
</comment>
<keyword evidence="2" id="KW-1185">Reference proteome</keyword>
<dbReference type="RefSeq" id="WP_263721512.1">
    <property type="nucleotide sequence ID" value="NZ_JAOWLA010000007.1"/>
</dbReference>
<evidence type="ECO:0000313" key="2">
    <source>
        <dbReference type="Proteomes" id="UP001652503"/>
    </source>
</evidence>
<reference evidence="1 2" key="1">
    <citation type="submission" date="2022-10" db="EMBL/GenBank/DDBJ databases">
        <title>Defluviimonas sp. nov., isolated from ocean surface water.</title>
        <authorList>
            <person name="He W."/>
            <person name="Wang L."/>
            <person name="Zhang D.-F."/>
        </authorList>
    </citation>
    <scope>NUCLEOTIDE SEQUENCE [LARGE SCALE GENOMIC DNA]</scope>
    <source>
        <strain evidence="1 2">WL0075</strain>
    </source>
</reference>
<proteinExistence type="predicted"/>
<accession>A0ABT2Z1M3</accession>
<dbReference type="EMBL" id="JAOWLA010000007">
    <property type="protein sequence ID" value="MCV2864993.1"/>
    <property type="molecule type" value="Genomic_DNA"/>
</dbReference>